<keyword evidence="3" id="KW-0547">Nucleotide-binding</keyword>
<dbReference type="Gene3D" id="3.30.590.10">
    <property type="entry name" value="Glutamine synthetase/guanido kinase, catalytic domain"/>
    <property type="match status" value="1"/>
</dbReference>
<evidence type="ECO:0000256" key="7">
    <source>
        <dbReference type="RuleBase" id="RU000384"/>
    </source>
</evidence>
<protein>
    <submittedName>
        <fullName evidence="10">Glutamate--ammonia ligase</fullName>
    </submittedName>
</protein>
<dbReference type="GO" id="GO:0004356">
    <property type="term" value="F:glutamine synthetase activity"/>
    <property type="evidence" value="ECO:0007669"/>
    <property type="project" value="InterPro"/>
</dbReference>
<comment type="similarity">
    <text evidence="6 7">Belongs to the glutamine synthetase family.</text>
</comment>
<keyword evidence="5" id="KW-0460">Magnesium</keyword>
<evidence type="ECO:0000256" key="2">
    <source>
        <dbReference type="ARBA" id="ARBA00022598"/>
    </source>
</evidence>
<evidence type="ECO:0000256" key="6">
    <source>
        <dbReference type="PROSITE-ProRule" id="PRU01330"/>
    </source>
</evidence>
<dbReference type="GO" id="GO:0005524">
    <property type="term" value="F:ATP binding"/>
    <property type="evidence" value="ECO:0007669"/>
    <property type="project" value="UniProtKB-KW"/>
</dbReference>
<dbReference type="PROSITE" id="PS51987">
    <property type="entry name" value="GS_CATALYTIC"/>
    <property type="match status" value="1"/>
</dbReference>
<dbReference type="Gene3D" id="3.10.20.70">
    <property type="entry name" value="Glutamine synthetase, N-terminal domain"/>
    <property type="match status" value="1"/>
</dbReference>
<dbReference type="EMBL" id="KC246784">
    <property type="protein sequence ID" value="AHF24111.1"/>
    <property type="molecule type" value="Genomic_DNA"/>
</dbReference>
<dbReference type="PROSITE" id="PS51986">
    <property type="entry name" value="GS_BETA_GRASP"/>
    <property type="match status" value="1"/>
</dbReference>
<evidence type="ECO:0000259" key="9">
    <source>
        <dbReference type="PROSITE" id="PS51987"/>
    </source>
</evidence>
<dbReference type="InterPro" id="IPR014746">
    <property type="entry name" value="Gln_synth/guanido_kin_cat_dom"/>
</dbReference>
<evidence type="ECO:0000256" key="5">
    <source>
        <dbReference type="ARBA" id="ARBA00022842"/>
    </source>
</evidence>
<dbReference type="PROSITE" id="PS00181">
    <property type="entry name" value="GLNA_ATP"/>
    <property type="match status" value="1"/>
</dbReference>
<proteinExistence type="inferred from homology"/>
<dbReference type="PANTHER" id="PTHR43785">
    <property type="entry name" value="GAMMA-GLUTAMYLPUTRESCINE SYNTHETASE"/>
    <property type="match status" value="1"/>
</dbReference>
<evidence type="ECO:0000256" key="4">
    <source>
        <dbReference type="ARBA" id="ARBA00022840"/>
    </source>
</evidence>
<dbReference type="AlphaFoldDB" id="W0FHB2"/>
<reference evidence="10" key="1">
    <citation type="journal article" date="2013" name="PLoS ONE">
        <title>Metagenomic insights into the carbohydrate-active enzymes carried by the microorganisms adhering to solid digesta in the rumen of cows.</title>
        <authorList>
            <person name="Wang L."/>
            <person name="Hatem A."/>
            <person name="Catalyurek U.V."/>
            <person name="Morrison M."/>
            <person name="Yu Z."/>
        </authorList>
    </citation>
    <scope>NUCLEOTIDE SEQUENCE</scope>
</reference>
<evidence type="ECO:0000256" key="3">
    <source>
        <dbReference type="ARBA" id="ARBA00022741"/>
    </source>
</evidence>
<evidence type="ECO:0000256" key="1">
    <source>
        <dbReference type="ARBA" id="ARBA00001946"/>
    </source>
</evidence>
<dbReference type="Pfam" id="PF00120">
    <property type="entry name" value="Gln-synt_C"/>
    <property type="match status" value="1"/>
</dbReference>
<feature type="domain" description="GS beta-grasp" evidence="8">
    <location>
        <begin position="15"/>
        <end position="100"/>
    </location>
</feature>
<dbReference type="InterPro" id="IPR008147">
    <property type="entry name" value="Gln_synt_N"/>
</dbReference>
<name>W0FHB2_9BACT</name>
<accession>W0FHB2</accession>
<evidence type="ECO:0000259" key="8">
    <source>
        <dbReference type="PROSITE" id="PS51986"/>
    </source>
</evidence>
<dbReference type="SMART" id="SM01230">
    <property type="entry name" value="Gln-synt_C"/>
    <property type="match status" value="1"/>
</dbReference>
<dbReference type="InterPro" id="IPR027303">
    <property type="entry name" value="Gln_synth_gly_rich_site"/>
</dbReference>
<sequence>MKYAKEEVIQYTQEEDVKFIRLAFCDVFGKQKNISIMPEELPRAFEHGIAFDASAIAGFGDETHSDLLLHPESDTLMPLPWRPEHGRVVQMFSDITYPDGTAFHCDTRNLLKAAIEEAQKAGFEFTFGAEQEFYLFLLDENGNPTKTPCDEAGYMDIAPEDHGENVRREICLTLEKMNIRPESSHHEDGPGQNEIDFRFSDALTAADNAQTFQRVVKTVAHRNGLYADFSPKPLENVPGNGFHINMSLYPFDEETFSHMIAGILAYVKPMTLFLNPTENSYMRLGRHKAPGYVSWSAENRSQLVRIPAAAGEYRRLELRSPDPAANPYLAFALMIYAGLDGIKNKLPLGKAADINLYKADPETLSGFEKLPESYEEACAAASESDFIQTYIPQEILDIYCGK</sequence>
<feature type="domain" description="GS catalytic" evidence="9">
    <location>
        <begin position="107"/>
        <end position="402"/>
    </location>
</feature>
<dbReference type="GO" id="GO:0006542">
    <property type="term" value="P:glutamine biosynthetic process"/>
    <property type="evidence" value="ECO:0007669"/>
    <property type="project" value="InterPro"/>
</dbReference>
<dbReference type="InterPro" id="IPR036651">
    <property type="entry name" value="Gln_synt_N_sf"/>
</dbReference>
<keyword evidence="4" id="KW-0067">ATP-binding</keyword>
<dbReference type="InterPro" id="IPR008146">
    <property type="entry name" value="Gln_synth_cat_dom"/>
</dbReference>
<dbReference type="SUPFAM" id="SSF54368">
    <property type="entry name" value="Glutamine synthetase, N-terminal domain"/>
    <property type="match status" value="1"/>
</dbReference>
<keyword evidence="2 10" id="KW-0436">Ligase</keyword>
<organism evidence="10">
    <name type="scientific">uncultured bacterium Contig1450</name>
    <dbReference type="NCBI Taxonomy" id="1393427"/>
    <lineage>
        <taxon>Bacteria</taxon>
        <taxon>environmental samples</taxon>
    </lineage>
</organism>
<evidence type="ECO:0000313" key="10">
    <source>
        <dbReference type="EMBL" id="AHF24111.1"/>
    </source>
</evidence>
<dbReference type="PANTHER" id="PTHR43785:SF12">
    <property type="entry name" value="TYPE-1 GLUTAMINE SYNTHETASE 2"/>
    <property type="match status" value="1"/>
</dbReference>
<comment type="cofactor">
    <cofactor evidence="1">
        <name>Mg(2+)</name>
        <dbReference type="ChEBI" id="CHEBI:18420"/>
    </cofactor>
</comment>
<dbReference type="Pfam" id="PF03951">
    <property type="entry name" value="Gln-synt_N"/>
    <property type="match status" value="1"/>
</dbReference>
<dbReference type="SUPFAM" id="SSF55931">
    <property type="entry name" value="Glutamine synthetase/guanido kinase"/>
    <property type="match status" value="1"/>
</dbReference>